<gene>
    <name evidence="1" type="ORF">SLNSH_20530</name>
</gene>
<reference evidence="2" key="1">
    <citation type="submission" date="2018-03" db="EMBL/GenBank/DDBJ databases">
        <authorList>
            <person name="Sun L."/>
            <person name="Liu H."/>
            <person name="Chen W."/>
            <person name="Huang K."/>
            <person name="Liu W."/>
            <person name="Gao X."/>
        </authorList>
    </citation>
    <scope>NUCLEOTIDE SEQUENCE [LARGE SCALE GENOMIC DNA]</scope>
    <source>
        <strain evidence="2">SH9</strain>
    </source>
</reference>
<dbReference type="EMBL" id="PVZS01000031">
    <property type="protein sequence ID" value="PSC03120.1"/>
    <property type="molecule type" value="Genomic_DNA"/>
</dbReference>
<dbReference type="Proteomes" id="UP000239772">
    <property type="component" value="Unassembled WGS sequence"/>
</dbReference>
<evidence type="ECO:0000313" key="1">
    <source>
        <dbReference type="EMBL" id="PSC03120.1"/>
    </source>
</evidence>
<comment type="caution">
    <text evidence="1">The sequence shown here is derived from an EMBL/GenBank/DDBJ whole genome shotgun (WGS) entry which is preliminary data.</text>
</comment>
<protein>
    <submittedName>
        <fullName evidence="1">Uncharacterized protein</fullName>
    </submittedName>
</protein>
<accession>A0A2T1HN85</accession>
<organism evidence="1 2">
    <name type="scientific">Alsobacter soli</name>
    <dbReference type="NCBI Taxonomy" id="2109933"/>
    <lineage>
        <taxon>Bacteria</taxon>
        <taxon>Pseudomonadati</taxon>
        <taxon>Pseudomonadota</taxon>
        <taxon>Alphaproteobacteria</taxon>
        <taxon>Hyphomicrobiales</taxon>
        <taxon>Alsobacteraceae</taxon>
        <taxon>Alsobacter</taxon>
    </lineage>
</organism>
<sequence length="88" mass="9293">MQEVDACADEAALYFRSVVAEAAAALAWDGFGAICFRDVRAVALLLDFEGQDGTACLEAVVIEGLFAGASPALCAHRLLTIFRSKLAK</sequence>
<name>A0A2T1HN85_9HYPH</name>
<proteinExistence type="predicted"/>
<evidence type="ECO:0000313" key="2">
    <source>
        <dbReference type="Proteomes" id="UP000239772"/>
    </source>
</evidence>
<keyword evidence="2" id="KW-1185">Reference proteome</keyword>
<dbReference type="AlphaFoldDB" id="A0A2T1HN85"/>